<proteinExistence type="predicted"/>
<reference evidence="1" key="2">
    <citation type="submission" date="2020-11" db="EMBL/GenBank/DDBJ databases">
        <authorList>
            <person name="McCartney M.A."/>
            <person name="Auch B."/>
            <person name="Kono T."/>
            <person name="Mallez S."/>
            <person name="Becker A."/>
            <person name="Gohl D.M."/>
            <person name="Silverstein K.A.T."/>
            <person name="Koren S."/>
            <person name="Bechman K.B."/>
            <person name="Herman A."/>
            <person name="Abrahante J.E."/>
            <person name="Garbe J."/>
        </authorList>
    </citation>
    <scope>NUCLEOTIDE SEQUENCE</scope>
    <source>
        <strain evidence="1">Duluth1</strain>
        <tissue evidence="1">Whole animal</tissue>
    </source>
</reference>
<organism evidence="1 2">
    <name type="scientific">Dreissena polymorpha</name>
    <name type="common">Zebra mussel</name>
    <name type="synonym">Mytilus polymorpha</name>
    <dbReference type="NCBI Taxonomy" id="45954"/>
    <lineage>
        <taxon>Eukaryota</taxon>
        <taxon>Metazoa</taxon>
        <taxon>Spiralia</taxon>
        <taxon>Lophotrochozoa</taxon>
        <taxon>Mollusca</taxon>
        <taxon>Bivalvia</taxon>
        <taxon>Autobranchia</taxon>
        <taxon>Heteroconchia</taxon>
        <taxon>Euheterodonta</taxon>
        <taxon>Imparidentia</taxon>
        <taxon>Neoheterodontei</taxon>
        <taxon>Myida</taxon>
        <taxon>Dreissenoidea</taxon>
        <taxon>Dreissenidae</taxon>
        <taxon>Dreissena</taxon>
    </lineage>
</organism>
<gene>
    <name evidence="1" type="ORF">DPMN_051416</name>
</gene>
<comment type="caution">
    <text evidence="1">The sequence shown here is derived from an EMBL/GenBank/DDBJ whole genome shotgun (WGS) entry which is preliminary data.</text>
</comment>
<reference evidence="1" key="1">
    <citation type="journal article" date="2019" name="bioRxiv">
        <title>The Genome of the Zebra Mussel, Dreissena polymorpha: A Resource for Invasive Species Research.</title>
        <authorList>
            <person name="McCartney M.A."/>
            <person name="Auch B."/>
            <person name="Kono T."/>
            <person name="Mallez S."/>
            <person name="Zhang Y."/>
            <person name="Obille A."/>
            <person name="Becker A."/>
            <person name="Abrahante J.E."/>
            <person name="Garbe J."/>
            <person name="Badalamenti J.P."/>
            <person name="Herman A."/>
            <person name="Mangelson H."/>
            <person name="Liachko I."/>
            <person name="Sullivan S."/>
            <person name="Sone E.D."/>
            <person name="Koren S."/>
            <person name="Silverstein K.A.T."/>
            <person name="Beckman K.B."/>
            <person name="Gohl D.M."/>
        </authorList>
    </citation>
    <scope>NUCLEOTIDE SEQUENCE</scope>
    <source>
        <strain evidence="1">Duluth1</strain>
        <tissue evidence="1">Whole animal</tissue>
    </source>
</reference>
<accession>A0A9D4CJQ8</accession>
<evidence type="ECO:0000313" key="2">
    <source>
        <dbReference type="Proteomes" id="UP000828390"/>
    </source>
</evidence>
<protein>
    <submittedName>
        <fullName evidence="1">Uncharacterized protein</fullName>
    </submittedName>
</protein>
<dbReference type="AlphaFoldDB" id="A0A9D4CJQ8"/>
<keyword evidence="2" id="KW-1185">Reference proteome</keyword>
<dbReference type="Proteomes" id="UP000828390">
    <property type="component" value="Unassembled WGS sequence"/>
</dbReference>
<dbReference type="EMBL" id="JAIWYP010000012">
    <property type="protein sequence ID" value="KAH3725570.1"/>
    <property type="molecule type" value="Genomic_DNA"/>
</dbReference>
<sequence>MTSSTRNPHRHGWDLTAYGTPSVCPMAYLVRPPTTGSCVIDCTSVGEFSVLCVTKYSTERMSKHNPPHKTGTYAVRTCVWLSRE</sequence>
<name>A0A9D4CJQ8_DREPO</name>
<evidence type="ECO:0000313" key="1">
    <source>
        <dbReference type="EMBL" id="KAH3725570.1"/>
    </source>
</evidence>